<reference evidence="1" key="1">
    <citation type="submission" date="2020-06" db="EMBL/GenBank/DDBJ databases">
        <authorList>
            <consortium name="Plant Systems Biology data submission"/>
        </authorList>
    </citation>
    <scope>NUCLEOTIDE SEQUENCE</scope>
    <source>
        <strain evidence="1">D6</strain>
    </source>
</reference>
<comment type="caution">
    <text evidence="1">The sequence shown here is derived from an EMBL/GenBank/DDBJ whole genome shotgun (WGS) entry which is preliminary data.</text>
</comment>
<evidence type="ECO:0000313" key="1">
    <source>
        <dbReference type="EMBL" id="CAB9528826.1"/>
    </source>
</evidence>
<dbReference type="InterPro" id="IPR032675">
    <property type="entry name" value="LRR_dom_sf"/>
</dbReference>
<dbReference type="EMBL" id="CAICTM010002330">
    <property type="protein sequence ID" value="CAB9528826.1"/>
    <property type="molecule type" value="Genomic_DNA"/>
</dbReference>
<dbReference type="Proteomes" id="UP001153069">
    <property type="component" value="Unassembled WGS sequence"/>
</dbReference>
<organism evidence="1 2">
    <name type="scientific">Seminavis robusta</name>
    <dbReference type="NCBI Taxonomy" id="568900"/>
    <lineage>
        <taxon>Eukaryota</taxon>
        <taxon>Sar</taxon>
        <taxon>Stramenopiles</taxon>
        <taxon>Ochrophyta</taxon>
        <taxon>Bacillariophyta</taxon>
        <taxon>Bacillariophyceae</taxon>
        <taxon>Bacillariophycidae</taxon>
        <taxon>Naviculales</taxon>
        <taxon>Naviculaceae</taxon>
        <taxon>Seminavis</taxon>
    </lineage>
</organism>
<accession>A0A9N8F087</accession>
<dbReference type="AlphaFoldDB" id="A0A9N8F087"/>
<dbReference type="Gene3D" id="3.80.10.10">
    <property type="entry name" value="Ribonuclease Inhibitor"/>
    <property type="match status" value="1"/>
</dbReference>
<keyword evidence="2" id="KW-1185">Reference proteome</keyword>
<evidence type="ECO:0000313" key="2">
    <source>
        <dbReference type="Proteomes" id="UP001153069"/>
    </source>
</evidence>
<sequence length="490" mass="54673">MPKHQPSPNDGEGNQLKHRRDLCESTASEKLESIIFQSIQCNRLCDEDAEQVVAICEEHPSLVTSRFHNRITPLAFLIIGGARLKVIKSFCEKFPQATKLKWSPSTTWTAAGLPLQTACRIGDLLASGIIPFLAETSPEAVNVDSIVSLCRNNRPLVDIVALVDAVVQCGGLQSQQDQEHVLNSAFESSNYQYTRQDILNYLIPNCPKLSKFPVYGLSYHFASHLDHCRTMARLLPQLVKLDVNINWKLHGEFSWQTFTEALQGSRQLETLSLELWSRKCQESHYTLSRPVPLWVWNPLYAAIGSIPTLKTLYLARVLGMADSVGGIAITKTVVKVLGRNRLESLTLNGFRADLDIIFVALKQSVHLQHIDIKGCVEQNHRQEILNHVKAENATLTRIRGDLLGPTKLTQLAPGVDRMEPIDEVGVQINYYCGLNKLGRGLARDAATSAEVLVGLLKEAMRGDWNASWAPKKLGNVFGLLRENPSIWCKN</sequence>
<gene>
    <name evidence="1" type="ORF">SEMRO_2332_G323600.1</name>
</gene>
<name>A0A9N8F087_9STRA</name>
<dbReference type="SUPFAM" id="SSF52047">
    <property type="entry name" value="RNI-like"/>
    <property type="match status" value="1"/>
</dbReference>
<proteinExistence type="predicted"/>
<protein>
    <submittedName>
        <fullName evidence="1">Uncharacterized protein</fullName>
    </submittedName>
</protein>